<reference evidence="2 3" key="1">
    <citation type="submission" date="2017-05" db="EMBL/GenBank/DDBJ databases">
        <title>Genome of Chryseobacterium haifense.</title>
        <authorList>
            <person name="Newman J.D."/>
        </authorList>
    </citation>
    <scope>NUCLEOTIDE SEQUENCE [LARGE SCALE GENOMIC DNA]</scope>
    <source>
        <strain evidence="2 3">DSM 19056</strain>
    </source>
</reference>
<accession>A0A2D0A6J2</accession>
<name>A0A2D0A6J2_9FLAO</name>
<evidence type="ECO:0000313" key="2">
    <source>
        <dbReference type="EMBL" id="OWK98291.1"/>
    </source>
</evidence>
<evidence type="ECO:0000259" key="1">
    <source>
        <dbReference type="Pfam" id="PF13566"/>
    </source>
</evidence>
<dbReference type="EMBL" id="JASZ02000011">
    <property type="protein sequence ID" value="OWK98291.1"/>
    <property type="molecule type" value="Genomic_DNA"/>
</dbReference>
<dbReference type="AlphaFoldDB" id="A0A2D0A6J2"/>
<proteinExistence type="predicted"/>
<dbReference type="InterPro" id="IPR023875">
    <property type="entry name" value="DNA_repair_put"/>
</dbReference>
<evidence type="ECO:0000313" key="3">
    <source>
        <dbReference type="Proteomes" id="UP000197587"/>
    </source>
</evidence>
<feature type="domain" description="DUF4130" evidence="1">
    <location>
        <begin position="84"/>
        <end position="252"/>
    </location>
</feature>
<protein>
    <submittedName>
        <fullName evidence="2">DNA metabolism protein</fullName>
    </submittedName>
</protein>
<organism evidence="2 3">
    <name type="scientific">Kaistella haifensis DSM 19056</name>
    <dbReference type="NCBI Taxonomy" id="1450526"/>
    <lineage>
        <taxon>Bacteria</taxon>
        <taxon>Pseudomonadati</taxon>
        <taxon>Bacteroidota</taxon>
        <taxon>Flavobacteriia</taxon>
        <taxon>Flavobacteriales</taxon>
        <taxon>Weeksellaceae</taxon>
        <taxon>Chryseobacterium group</taxon>
        <taxon>Kaistella</taxon>
    </lineage>
</organism>
<dbReference type="Pfam" id="PF13566">
    <property type="entry name" value="DUF4130"/>
    <property type="match status" value="1"/>
</dbReference>
<sequence length="254" mass="30930">MNILLYDGSFEGLLTAIFEIFEYKFKDAEIISSSNYQQENFFAEVYEVIAQNDKADRVLQRLEKNLGKEGIKNLLWVYLSERIDRERLILSAVQHSLKHPNENVLQDFGNPDILEISKICKSVGREKHRMTAFVRFEKLKDDVYFSKVEPDFNVLPLVLNHFKNRYQDQKLMIFDLKRNYGIFYDMVNADFFYPEEDQILMMRNSQNLHHEEEKKYQKLWQRYFFKTNIMERKNMKLHVQWLPKRYWKYLTEKF</sequence>
<comment type="caution">
    <text evidence="2">The sequence shown here is derived from an EMBL/GenBank/DDBJ whole genome shotgun (WGS) entry which is preliminary data.</text>
</comment>
<dbReference type="RefSeq" id="WP_031501386.1">
    <property type="nucleotide sequence ID" value="NZ_JASZ02000011.1"/>
</dbReference>
<dbReference type="NCBIfam" id="TIGR03915">
    <property type="entry name" value="SAM_7_link_chp"/>
    <property type="match status" value="1"/>
</dbReference>
<keyword evidence="3" id="KW-1185">Reference proteome</keyword>
<dbReference type="InterPro" id="IPR025404">
    <property type="entry name" value="DUF4130"/>
</dbReference>
<dbReference type="Proteomes" id="UP000197587">
    <property type="component" value="Unassembled WGS sequence"/>
</dbReference>
<gene>
    <name evidence="2" type="ORF">AP75_06720</name>
</gene>